<dbReference type="Proteomes" id="UP000783686">
    <property type="component" value="Unassembled WGS sequence"/>
</dbReference>
<keyword evidence="1" id="KW-0812">Transmembrane</keyword>
<dbReference type="EMBL" id="CAJFDH010000002">
    <property type="protein sequence ID" value="CAD5212473.1"/>
    <property type="molecule type" value="Genomic_DNA"/>
</dbReference>
<accession>A0A811KAG2</accession>
<evidence type="ECO:0000313" key="3">
    <source>
        <dbReference type="Proteomes" id="UP000614601"/>
    </source>
</evidence>
<organism evidence="2 3">
    <name type="scientific">Bursaphelenchus okinawaensis</name>
    <dbReference type="NCBI Taxonomy" id="465554"/>
    <lineage>
        <taxon>Eukaryota</taxon>
        <taxon>Metazoa</taxon>
        <taxon>Ecdysozoa</taxon>
        <taxon>Nematoda</taxon>
        <taxon>Chromadorea</taxon>
        <taxon>Rhabditida</taxon>
        <taxon>Tylenchina</taxon>
        <taxon>Tylenchomorpha</taxon>
        <taxon>Aphelenchoidea</taxon>
        <taxon>Aphelenchoididae</taxon>
        <taxon>Bursaphelenchus</taxon>
    </lineage>
</organism>
<feature type="transmembrane region" description="Helical" evidence="1">
    <location>
        <begin position="6"/>
        <end position="26"/>
    </location>
</feature>
<comment type="caution">
    <text evidence="2">The sequence shown here is derived from an EMBL/GenBank/DDBJ whole genome shotgun (WGS) entry which is preliminary data.</text>
</comment>
<name>A0A811KAG2_9BILA</name>
<dbReference type="Proteomes" id="UP000614601">
    <property type="component" value="Unassembled WGS sequence"/>
</dbReference>
<sequence length="66" mass="8186">MRYMVWINRNYNIQIYTIFYALFIIFDNKFKVQSQKVFGTVDATEHHHKQMMQLWLSNKRPEHYTA</sequence>
<reference evidence="2" key="1">
    <citation type="submission" date="2020-09" db="EMBL/GenBank/DDBJ databases">
        <authorList>
            <person name="Kikuchi T."/>
        </authorList>
    </citation>
    <scope>NUCLEOTIDE SEQUENCE</scope>
    <source>
        <strain evidence="2">SH1</strain>
    </source>
</reference>
<dbReference type="AlphaFoldDB" id="A0A811KAG2"/>
<evidence type="ECO:0000313" key="2">
    <source>
        <dbReference type="EMBL" id="CAD5212473.1"/>
    </source>
</evidence>
<keyword evidence="1" id="KW-1133">Transmembrane helix</keyword>
<gene>
    <name evidence="2" type="ORF">BOKJ2_LOCUS4274</name>
</gene>
<dbReference type="EMBL" id="CAJFCW020000002">
    <property type="protein sequence ID" value="CAG9096208.1"/>
    <property type="molecule type" value="Genomic_DNA"/>
</dbReference>
<proteinExistence type="predicted"/>
<keyword evidence="1" id="KW-0472">Membrane</keyword>
<evidence type="ECO:0000256" key="1">
    <source>
        <dbReference type="SAM" id="Phobius"/>
    </source>
</evidence>
<protein>
    <submittedName>
        <fullName evidence="2">Uncharacterized protein</fullName>
    </submittedName>
</protein>
<keyword evidence="3" id="KW-1185">Reference proteome</keyword>